<organism evidence="2 3">
    <name type="scientific">Laetiporus sulphureus 93-53</name>
    <dbReference type="NCBI Taxonomy" id="1314785"/>
    <lineage>
        <taxon>Eukaryota</taxon>
        <taxon>Fungi</taxon>
        <taxon>Dikarya</taxon>
        <taxon>Basidiomycota</taxon>
        <taxon>Agaricomycotina</taxon>
        <taxon>Agaricomycetes</taxon>
        <taxon>Polyporales</taxon>
        <taxon>Laetiporus</taxon>
    </lineage>
</organism>
<name>A0A165HCP6_9APHY</name>
<dbReference type="Proteomes" id="UP000076871">
    <property type="component" value="Unassembled WGS sequence"/>
</dbReference>
<proteinExistence type="predicted"/>
<gene>
    <name evidence="2" type="ORF">LAESUDRAFT_625834</name>
</gene>
<evidence type="ECO:0000313" key="2">
    <source>
        <dbReference type="EMBL" id="KZT11554.1"/>
    </source>
</evidence>
<feature type="compositionally biased region" description="Polar residues" evidence="1">
    <location>
        <begin position="169"/>
        <end position="179"/>
    </location>
</feature>
<dbReference type="InParanoid" id="A0A165HCP6"/>
<accession>A0A165HCP6</accession>
<reference evidence="2 3" key="1">
    <citation type="journal article" date="2016" name="Mol. Biol. Evol.">
        <title>Comparative Genomics of Early-Diverging Mushroom-Forming Fungi Provides Insights into the Origins of Lignocellulose Decay Capabilities.</title>
        <authorList>
            <person name="Nagy L.G."/>
            <person name="Riley R."/>
            <person name="Tritt A."/>
            <person name="Adam C."/>
            <person name="Daum C."/>
            <person name="Floudas D."/>
            <person name="Sun H."/>
            <person name="Yadav J.S."/>
            <person name="Pangilinan J."/>
            <person name="Larsson K.H."/>
            <person name="Matsuura K."/>
            <person name="Barry K."/>
            <person name="Labutti K."/>
            <person name="Kuo R."/>
            <person name="Ohm R.A."/>
            <person name="Bhattacharya S.S."/>
            <person name="Shirouzu T."/>
            <person name="Yoshinaga Y."/>
            <person name="Martin F.M."/>
            <person name="Grigoriev I.V."/>
            <person name="Hibbett D.S."/>
        </authorList>
    </citation>
    <scope>NUCLEOTIDE SEQUENCE [LARGE SCALE GENOMIC DNA]</scope>
    <source>
        <strain evidence="2 3">93-53</strain>
    </source>
</reference>
<sequence>MHNLFLGLVQYHIHTIIGMDMLNDDDYRDEFDAAEDPDKLKNDVQKQADKIRKLLQSDPTAKQLGRYTRHALRVVCREMGVESKSWRSTRKLKKKWLIDTLLQSLRTLEFAHSPTSDSRSLLPGETIIGDELINECAHPNINHTSTHDDQPAIVFSLKDLDHLRDDITQTTRPTYSSGPPRNMGTKARGKLKADHWKALIEFELPVSMMKRWNSSPALRCATSYTTSVEHRDKYTGHMHAYLSRLLRLRPGITLRRNHHNAMHLGDFLLRFGPVQGWWMFPFERIIGILQQTTMNGKLGQMERTMLESFCAAANIKVFLKRAECPTVLQRCVSVVESCYQHDSHGTLMTDI</sequence>
<feature type="region of interest" description="Disordered" evidence="1">
    <location>
        <begin position="169"/>
        <end position="188"/>
    </location>
</feature>
<dbReference type="EMBL" id="KV427607">
    <property type="protein sequence ID" value="KZT11554.1"/>
    <property type="molecule type" value="Genomic_DNA"/>
</dbReference>
<dbReference type="GeneID" id="63820366"/>
<evidence type="ECO:0000256" key="1">
    <source>
        <dbReference type="SAM" id="MobiDB-lite"/>
    </source>
</evidence>
<dbReference type="OrthoDB" id="3247418at2759"/>
<feature type="non-terminal residue" evidence="2">
    <location>
        <position position="351"/>
    </location>
</feature>
<keyword evidence="3" id="KW-1185">Reference proteome</keyword>
<dbReference type="AlphaFoldDB" id="A0A165HCP6"/>
<evidence type="ECO:0000313" key="3">
    <source>
        <dbReference type="Proteomes" id="UP000076871"/>
    </source>
</evidence>
<dbReference type="RefSeq" id="XP_040769294.1">
    <property type="nucleotide sequence ID" value="XM_040903335.1"/>
</dbReference>
<protein>
    <submittedName>
        <fullName evidence="2">Uncharacterized protein</fullName>
    </submittedName>
</protein>